<feature type="signal peptide" evidence="1">
    <location>
        <begin position="1"/>
        <end position="21"/>
    </location>
</feature>
<keyword evidence="3" id="KW-1185">Reference proteome</keyword>
<keyword evidence="1" id="KW-0732">Signal</keyword>
<evidence type="ECO:0000256" key="1">
    <source>
        <dbReference type="SAM" id="SignalP"/>
    </source>
</evidence>
<feature type="chain" id="PRO_5005538439" evidence="1">
    <location>
        <begin position="22"/>
        <end position="156"/>
    </location>
</feature>
<sequence length="156" mass="16741">MKYQIMRVILLVTAIAAQALATKVHLFQGAGCTEKLELSQSVLNDAKTCSKISNPTLTVTEWANNEYNYIKLSDRSDEIILFIDEAACEAYTADSTVPVPFIRATTMDECTPCYKCGNIQSVQFDTTTESKMSAAGATAPSVLVAVAAAAITALFA</sequence>
<protein>
    <submittedName>
        <fullName evidence="2">Uncharacterized protein</fullName>
    </submittedName>
</protein>
<dbReference type="Proteomes" id="UP000054560">
    <property type="component" value="Unassembled WGS sequence"/>
</dbReference>
<accession>A0A0L0FVM1</accession>
<dbReference type="GeneID" id="25908147"/>
<reference evidence="2 3" key="1">
    <citation type="submission" date="2011-02" db="EMBL/GenBank/DDBJ databases">
        <title>The Genome Sequence of Sphaeroforma arctica JP610.</title>
        <authorList>
            <consortium name="The Broad Institute Genome Sequencing Platform"/>
            <person name="Russ C."/>
            <person name="Cuomo C."/>
            <person name="Young S.K."/>
            <person name="Zeng Q."/>
            <person name="Gargeya S."/>
            <person name="Alvarado L."/>
            <person name="Berlin A."/>
            <person name="Chapman S.B."/>
            <person name="Chen Z."/>
            <person name="Freedman E."/>
            <person name="Gellesch M."/>
            <person name="Goldberg J."/>
            <person name="Griggs A."/>
            <person name="Gujja S."/>
            <person name="Heilman E."/>
            <person name="Heiman D."/>
            <person name="Howarth C."/>
            <person name="Mehta T."/>
            <person name="Neiman D."/>
            <person name="Pearson M."/>
            <person name="Roberts A."/>
            <person name="Saif S."/>
            <person name="Shea T."/>
            <person name="Shenoy N."/>
            <person name="Sisk P."/>
            <person name="Stolte C."/>
            <person name="Sykes S."/>
            <person name="White J."/>
            <person name="Yandava C."/>
            <person name="Burger G."/>
            <person name="Gray M.W."/>
            <person name="Holland P.W.H."/>
            <person name="King N."/>
            <person name="Lang F.B.F."/>
            <person name="Roger A.J."/>
            <person name="Ruiz-Trillo I."/>
            <person name="Haas B."/>
            <person name="Nusbaum C."/>
            <person name="Birren B."/>
        </authorList>
    </citation>
    <scope>NUCLEOTIDE SEQUENCE [LARGE SCALE GENOMIC DNA]</scope>
    <source>
        <strain evidence="2 3">JP610</strain>
    </source>
</reference>
<evidence type="ECO:0000313" key="2">
    <source>
        <dbReference type="EMBL" id="KNC79988.1"/>
    </source>
</evidence>
<organism evidence="2 3">
    <name type="scientific">Sphaeroforma arctica JP610</name>
    <dbReference type="NCBI Taxonomy" id="667725"/>
    <lineage>
        <taxon>Eukaryota</taxon>
        <taxon>Ichthyosporea</taxon>
        <taxon>Ichthyophonida</taxon>
        <taxon>Sphaeroforma</taxon>
    </lineage>
</organism>
<dbReference type="EMBL" id="KQ242213">
    <property type="protein sequence ID" value="KNC79988.1"/>
    <property type="molecule type" value="Genomic_DNA"/>
</dbReference>
<gene>
    <name evidence="2" type="ORF">SARC_07643</name>
</gene>
<dbReference type="AlphaFoldDB" id="A0A0L0FVM1"/>
<name>A0A0L0FVM1_9EUKA</name>
<proteinExistence type="predicted"/>
<evidence type="ECO:0000313" key="3">
    <source>
        <dbReference type="Proteomes" id="UP000054560"/>
    </source>
</evidence>
<dbReference type="RefSeq" id="XP_014153890.1">
    <property type="nucleotide sequence ID" value="XM_014298415.1"/>
</dbReference>